<evidence type="ECO:0000313" key="2">
    <source>
        <dbReference type="Proteomes" id="UP000231567"/>
    </source>
</evidence>
<dbReference type="Gene3D" id="3.20.20.150">
    <property type="entry name" value="Divalent-metal-dependent TIM barrel enzymes"/>
    <property type="match status" value="1"/>
</dbReference>
<proteinExistence type="predicted"/>
<evidence type="ECO:0008006" key="3">
    <source>
        <dbReference type="Google" id="ProtNLM"/>
    </source>
</evidence>
<accession>A0A2G9YRA7</accession>
<organism evidence="1 2">
    <name type="scientific">Candidatus Nealsonbacteria bacterium CG23_combo_of_CG06-09_8_20_14_all_40_13</name>
    <dbReference type="NCBI Taxonomy" id="1974724"/>
    <lineage>
        <taxon>Bacteria</taxon>
        <taxon>Candidatus Nealsoniibacteriota</taxon>
    </lineage>
</organism>
<dbReference type="SUPFAM" id="SSF51658">
    <property type="entry name" value="Xylose isomerase-like"/>
    <property type="match status" value="1"/>
</dbReference>
<name>A0A2G9YRA7_9BACT</name>
<dbReference type="AlphaFoldDB" id="A0A2G9YRA7"/>
<dbReference type="Proteomes" id="UP000231567">
    <property type="component" value="Unassembled WGS sequence"/>
</dbReference>
<protein>
    <recommendedName>
        <fullName evidence="3">Xylose isomerase-like TIM barrel domain-containing protein</fullName>
    </recommendedName>
</protein>
<evidence type="ECO:0000313" key="1">
    <source>
        <dbReference type="EMBL" id="PIP21777.1"/>
    </source>
</evidence>
<sequence>MVAEKPAVQRLGISLASYLPWAAYFPGWAARKAKEAGYSFLQVVSFRGVDPYVSLFKLPVKYWESAWNENTGLYSVISGKFRHDPKAPTIMDWVFFHPTGDWNYYQEYQESIGDFSLGSRQIVHHLKTSLAPNQLYEPNPGEWLTANEIIAKIRADSHCLVLDTYHLRRLARADEMVDKPQGLYSFPFSMLGNWPDSLRELLPHAAAIHVAPKRDDNELEKCLAGQYTELEEMMVAIKKAGFQGDYVVEATIGLRGLNPKKVVDTMARFHDWVAPRI</sequence>
<dbReference type="EMBL" id="PCRM01000017">
    <property type="protein sequence ID" value="PIP21777.1"/>
    <property type="molecule type" value="Genomic_DNA"/>
</dbReference>
<comment type="caution">
    <text evidence="1">The sequence shown here is derived from an EMBL/GenBank/DDBJ whole genome shotgun (WGS) entry which is preliminary data.</text>
</comment>
<dbReference type="InterPro" id="IPR036237">
    <property type="entry name" value="Xyl_isomerase-like_sf"/>
</dbReference>
<gene>
    <name evidence="1" type="ORF">COX39_01040</name>
</gene>
<reference evidence="1 2" key="1">
    <citation type="submission" date="2017-09" db="EMBL/GenBank/DDBJ databases">
        <title>Depth-based differentiation of microbial function through sediment-hosted aquifers and enrichment of novel symbionts in the deep terrestrial subsurface.</title>
        <authorList>
            <person name="Probst A.J."/>
            <person name="Ladd B."/>
            <person name="Jarett J.K."/>
            <person name="Geller-Mcgrath D.E."/>
            <person name="Sieber C.M."/>
            <person name="Emerson J.B."/>
            <person name="Anantharaman K."/>
            <person name="Thomas B.C."/>
            <person name="Malmstrom R."/>
            <person name="Stieglmeier M."/>
            <person name="Klingl A."/>
            <person name="Woyke T."/>
            <person name="Ryan C.M."/>
            <person name="Banfield J.F."/>
        </authorList>
    </citation>
    <scope>NUCLEOTIDE SEQUENCE [LARGE SCALE GENOMIC DNA]</scope>
    <source>
        <strain evidence="1">CG23_combo_of_CG06-09_8_20_14_all_40_13</strain>
    </source>
</reference>